<evidence type="ECO:0000313" key="1">
    <source>
        <dbReference type="EMBL" id="MBB4961163.1"/>
    </source>
</evidence>
<sequence>MPSDKQASAENSLKEAIDKVAQGLTALDSSKRQLVSAVNSAMRKTSFLSPVIALALHNKVSAAVGQLCQRIGELKDVCNEYVEAATPVYSLLRVGFGWQKTVLPGVSGMVGIARDIKPQALHAWQGPAAKAYLEKRWGQRDGLQGLTNVIKDAGSWLIDVAALNAKFLIDLAQPVVDLAESIVEIAIELVTVIGLLEAIDTAADAIAKASTAIIDIATKAAAHVYATAQQLGDAQTIISDNSLFPDGKWPQAVYR</sequence>
<name>A0A7W7SUJ6_9ACTN</name>
<proteinExistence type="predicted"/>
<dbReference type="AlphaFoldDB" id="A0A7W7SUJ6"/>
<evidence type="ECO:0000313" key="2">
    <source>
        <dbReference type="Proteomes" id="UP000578819"/>
    </source>
</evidence>
<dbReference type="Proteomes" id="UP000578819">
    <property type="component" value="Unassembled WGS sequence"/>
</dbReference>
<reference evidence="1 2" key="1">
    <citation type="submission" date="2020-08" db="EMBL/GenBank/DDBJ databases">
        <title>Sequencing the genomes of 1000 actinobacteria strains.</title>
        <authorList>
            <person name="Klenk H.-P."/>
        </authorList>
    </citation>
    <scope>NUCLEOTIDE SEQUENCE [LARGE SCALE GENOMIC DNA]</scope>
    <source>
        <strain evidence="1 2">DSM 45886</strain>
    </source>
</reference>
<organism evidence="1 2">
    <name type="scientific">Micromonospora polyrhachis</name>
    <dbReference type="NCBI Taxonomy" id="1282883"/>
    <lineage>
        <taxon>Bacteria</taxon>
        <taxon>Bacillati</taxon>
        <taxon>Actinomycetota</taxon>
        <taxon>Actinomycetes</taxon>
        <taxon>Micromonosporales</taxon>
        <taxon>Micromonosporaceae</taxon>
        <taxon>Micromonospora</taxon>
    </lineage>
</organism>
<gene>
    <name evidence="1" type="ORF">FHR38_004896</name>
</gene>
<dbReference type="EMBL" id="JACHJW010000001">
    <property type="protein sequence ID" value="MBB4961163.1"/>
    <property type="molecule type" value="Genomic_DNA"/>
</dbReference>
<accession>A0A7W7SUJ6</accession>
<comment type="caution">
    <text evidence="1">The sequence shown here is derived from an EMBL/GenBank/DDBJ whole genome shotgun (WGS) entry which is preliminary data.</text>
</comment>
<keyword evidence="2" id="KW-1185">Reference proteome</keyword>
<protein>
    <submittedName>
        <fullName evidence="1">Uncharacterized protein</fullName>
    </submittedName>
</protein>
<dbReference type="RefSeq" id="WP_184536806.1">
    <property type="nucleotide sequence ID" value="NZ_JACHJW010000001.1"/>
</dbReference>